<evidence type="ECO:0000313" key="3">
    <source>
        <dbReference type="EMBL" id="PQP11098.1"/>
    </source>
</evidence>
<protein>
    <recommendedName>
        <fullName evidence="2">DUF2134 domain-containing protein</fullName>
    </recommendedName>
</protein>
<dbReference type="EMBL" id="PUIQ01000061">
    <property type="protein sequence ID" value="PQP11098.1"/>
    <property type="molecule type" value="Genomic_DNA"/>
</dbReference>
<name>A0A2S8I8Q4_BURCE</name>
<feature type="domain" description="DUF2134" evidence="2">
    <location>
        <begin position="60"/>
        <end position="149"/>
    </location>
</feature>
<keyword evidence="1" id="KW-0472">Membrane</keyword>
<keyword evidence="1" id="KW-1133">Transmembrane helix</keyword>
<sequence length="603" mass="60481">MNTRYRGRTRRLASGQRGAFSVMAIIGLLVAVTTLGVIGVGNLFYQRRDVQRIADMAALAAVQRMDDACSQPGATANSNAQSNGLSPSKGDTLAIVCGRWDTALNPAPSYFASAGAGTTQLNAVKVTITRQVPFFFVGPDRTVSAVSTARSTNIDTFSVGATIAALGGVGCTGGSVPTSGNPGLVNGLIAALLGASLNLNIGAYQALACTNVKVGDLVVAAGVGTVDQLLALKLTLPQLLQLMVDAGTRTTVANANLQASLGALQAILAAKVPGTSISLGGTGGLLNVALANTQAALDAQVDLLDLLLVGAEIAAAGKPAVTVNVPSLNLGGLTGTQLQVQIISPPSIGIGEGGIDPTTGTWRTQASTAAVGVYLNVDLGTTQLPIVGALLGAINVGVDVNLPIYLQVGTGTAWLNSTRCGPTQATSAVIITAQPGVANLCIGQPPLDASGKISLSSSYSCSSPGQIINANVLGLAQLTASMSNVSVPVQGASQSHTFNGVSGTDANYWTVNSNALGSALSSALSQLAVAKITANIGLGGVNLLSLPSTFLSTLLTFLTNLLGPLLSSLDAVLVPLLNLLGVQVGAATVHQISLSCGVAQTVY</sequence>
<dbReference type="RefSeq" id="WP_034184053.1">
    <property type="nucleotide sequence ID" value="NZ_PUIQ01000061.1"/>
</dbReference>
<organism evidence="3 4">
    <name type="scientific">Burkholderia cepacia</name>
    <name type="common">Pseudomonas cepacia</name>
    <dbReference type="NCBI Taxonomy" id="292"/>
    <lineage>
        <taxon>Bacteria</taxon>
        <taxon>Pseudomonadati</taxon>
        <taxon>Pseudomonadota</taxon>
        <taxon>Betaproteobacteria</taxon>
        <taxon>Burkholderiales</taxon>
        <taxon>Burkholderiaceae</taxon>
        <taxon>Burkholderia</taxon>
        <taxon>Burkholderia cepacia complex</taxon>
    </lineage>
</organism>
<accession>A0A2S8I8Q4</accession>
<reference evidence="3 4" key="1">
    <citation type="submission" date="2018-02" db="EMBL/GenBank/DDBJ databases">
        <title>Draft genome sequencing of Burkholderia cepacia Y14-15.</title>
        <authorList>
            <person name="Zheng B.-X."/>
        </authorList>
    </citation>
    <scope>NUCLEOTIDE SEQUENCE [LARGE SCALE GENOMIC DNA]</scope>
    <source>
        <strain evidence="3 4">Y14-15</strain>
    </source>
</reference>
<evidence type="ECO:0000313" key="4">
    <source>
        <dbReference type="Proteomes" id="UP000238206"/>
    </source>
</evidence>
<evidence type="ECO:0000259" key="2">
    <source>
        <dbReference type="Pfam" id="PF09977"/>
    </source>
</evidence>
<proteinExistence type="predicted"/>
<evidence type="ECO:0000256" key="1">
    <source>
        <dbReference type="SAM" id="Phobius"/>
    </source>
</evidence>
<dbReference type="Pfam" id="PF09977">
    <property type="entry name" value="Tad_C"/>
    <property type="match status" value="1"/>
</dbReference>
<keyword evidence="1" id="KW-0812">Transmembrane</keyword>
<gene>
    <name evidence="3" type="ORF">C5615_32505</name>
</gene>
<dbReference type="Proteomes" id="UP000238206">
    <property type="component" value="Unassembled WGS sequence"/>
</dbReference>
<dbReference type="AlphaFoldDB" id="A0A2S8I8Q4"/>
<feature type="transmembrane region" description="Helical" evidence="1">
    <location>
        <begin position="20"/>
        <end position="45"/>
    </location>
</feature>
<comment type="caution">
    <text evidence="3">The sequence shown here is derived from an EMBL/GenBank/DDBJ whole genome shotgun (WGS) entry which is preliminary data.</text>
</comment>
<dbReference type="InterPro" id="IPR018705">
    <property type="entry name" value="DUF2134_membrane"/>
</dbReference>